<name>K1Q2I3_MAGGI</name>
<gene>
    <name evidence="1" type="ORF">CGI_10004877</name>
</gene>
<dbReference type="Gene3D" id="2.60.120.260">
    <property type="entry name" value="Galactose-binding domain-like"/>
    <property type="match status" value="1"/>
</dbReference>
<reference evidence="1" key="1">
    <citation type="journal article" date="2012" name="Nature">
        <title>The oyster genome reveals stress adaptation and complexity of shell formation.</title>
        <authorList>
            <person name="Zhang G."/>
            <person name="Fang X."/>
            <person name="Guo X."/>
            <person name="Li L."/>
            <person name="Luo R."/>
            <person name="Xu F."/>
            <person name="Yang P."/>
            <person name="Zhang L."/>
            <person name="Wang X."/>
            <person name="Qi H."/>
            <person name="Xiong Z."/>
            <person name="Que H."/>
            <person name="Xie Y."/>
            <person name="Holland P.W."/>
            <person name="Paps J."/>
            <person name="Zhu Y."/>
            <person name="Wu F."/>
            <person name="Chen Y."/>
            <person name="Wang J."/>
            <person name="Peng C."/>
            <person name="Meng J."/>
            <person name="Yang L."/>
            <person name="Liu J."/>
            <person name="Wen B."/>
            <person name="Zhang N."/>
            <person name="Huang Z."/>
            <person name="Zhu Q."/>
            <person name="Feng Y."/>
            <person name="Mount A."/>
            <person name="Hedgecock D."/>
            <person name="Xu Z."/>
            <person name="Liu Y."/>
            <person name="Domazet-Loso T."/>
            <person name="Du Y."/>
            <person name="Sun X."/>
            <person name="Zhang S."/>
            <person name="Liu B."/>
            <person name="Cheng P."/>
            <person name="Jiang X."/>
            <person name="Li J."/>
            <person name="Fan D."/>
            <person name="Wang W."/>
            <person name="Fu W."/>
            <person name="Wang T."/>
            <person name="Wang B."/>
            <person name="Zhang J."/>
            <person name="Peng Z."/>
            <person name="Li Y."/>
            <person name="Li N."/>
            <person name="Wang J."/>
            <person name="Chen M."/>
            <person name="He Y."/>
            <person name="Tan F."/>
            <person name="Song X."/>
            <person name="Zheng Q."/>
            <person name="Huang R."/>
            <person name="Yang H."/>
            <person name="Du X."/>
            <person name="Chen L."/>
            <person name="Yang M."/>
            <person name="Gaffney P.M."/>
            <person name="Wang S."/>
            <person name="Luo L."/>
            <person name="She Z."/>
            <person name="Ming Y."/>
            <person name="Huang W."/>
            <person name="Zhang S."/>
            <person name="Huang B."/>
            <person name="Zhang Y."/>
            <person name="Qu T."/>
            <person name="Ni P."/>
            <person name="Miao G."/>
            <person name="Wang J."/>
            <person name="Wang Q."/>
            <person name="Steinberg C.E."/>
            <person name="Wang H."/>
            <person name="Li N."/>
            <person name="Qian L."/>
            <person name="Zhang G."/>
            <person name="Li Y."/>
            <person name="Yang H."/>
            <person name="Liu X."/>
            <person name="Wang J."/>
            <person name="Yin Y."/>
            <person name="Wang J."/>
        </authorList>
    </citation>
    <scope>NUCLEOTIDE SEQUENCE [LARGE SCALE GENOMIC DNA]</scope>
    <source>
        <strain evidence="1">05x7-T-G4-1.051#20</strain>
    </source>
</reference>
<evidence type="ECO:0000313" key="1">
    <source>
        <dbReference type="EMBL" id="EKC30587.1"/>
    </source>
</evidence>
<accession>K1Q2I3</accession>
<proteinExistence type="predicted"/>
<dbReference type="HOGENOM" id="CLU_072164_4_0_1"/>
<protein>
    <submittedName>
        <fullName evidence="1">Uncharacterized protein</fullName>
    </submittedName>
</protein>
<organism evidence="1">
    <name type="scientific">Magallana gigas</name>
    <name type="common">Pacific oyster</name>
    <name type="synonym">Crassostrea gigas</name>
    <dbReference type="NCBI Taxonomy" id="29159"/>
    <lineage>
        <taxon>Eukaryota</taxon>
        <taxon>Metazoa</taxon>
        <taxon>Spiralia</taxon>
        <taxon>Lophotrochozoa</taxon>
        <taxon>Mollusca</taxon>
        <taxon>Bivalvia</taxon>
        <taxon>Autobranchia</taxon>
        <taxon>Pteriomorphia</taxon>
        <taxon>Ostreida</taxon>
        <taxon>Ostreoidea</taxon>
        <taxon>Ostreidae</taxon>
        <taxon>Magallana</taxon>
    </lineage>
</organism>
<dbReference type="InterPro" id="IPR008979">
    <property type="entry name" value="Galactose-bd-like_sf"/>
</dbReference>
<dbReference type="EMBL" id="JH818611">
    <property type="protein sequence ID" value="EKC30587.1"/>
    <property type="molecule type" value="Genomic_DNA"/>
</dbReference>
<dbReference type="AlphaFoldDB" id="K1Q2I3"/>
<sequence length="82" mass="8793">MRTQTVLGLVKYVAFRLQDVSVTVGLTESDVNTPCGFFAGPGKASELVVIDCTTLPRGRFVKISKTTEALTLCEVDVFGVPV</sequence>
<dbReference type="InParanoid" id="K1Q2I3"/>
<dbReference type="SUPFAM" id="SSF49785">
    <property type="entry name" value="Galactose-binding domain-like"/>
    <property type="match status" value="1"/>
</dbReference>